<evidence type="ECO:0000256" key="5">
    <source>
        <dbReference type="SAM" id="SignalP"/>
    </source>
</evidence>
<evidence type="ECO:0000256" key="4">
    <source>
        <dbReference type="ARBA" id="ARBA00022729"/>
    </source>
</evidence>
<comment type="subcellular location">
    <subcellularLocation>
        <location evidence="1">Cell envelope</location>
    </subcellularLocation>
</comment>
<evidence type="ECO:0000256" key="3">
    <source>
        <dbReference type="ARBA" id="ARBA00022448"/>
    </source>
</evidence>
<dbReference type="SUPFAM" id="SSF53850">
    <property type="entry name" value="Periplasmic binding protein-like II"/>
    <property type="match status" value="1"/>
</dbReference>
<name>K6WRY0_9MICO</name>
<dbReference type="PROSITE" id="PS51257">
    <property type="entry name" value="PROKAR_LIPOPROTEIN"/>
    <property type="match status" value="1"/>
</dbReference>
<dbReference type="InterPro" id="IPR050490">
    <property type="entry name" value="Bact_solute-bd_prot1"/>
</dbReference>
<comment type="similarity">
    <text evidence="2">Belongs to the bacterial solute-binding protein 1 family.</text>
</comment>
<dbReference type="PANTHER" id="PTHR43649">
    <property type="entry name" value="ARABINOSE-BINDING PROTEIN-RELATED"/>
    <property type="match status" value="1"/>
</dbReference>
<dbReference type="OrthoDB" id="1650177at2"/>
<dbReference type="GO" id="GO:0030313">
    <property type="term" value="C:cell envelope"/>
    <property type="evidence" value="ECO:0007669"/>
    <property type="project" value="UniProtKB-SubCell"/>
</dbReference>
<accession>K6WRY0</accession>
<evidence type="ECO:0000256" key="2">
    <source>
        <dbReference type="ARBA" id="ARBA00008520"/>
    </source>
</evidence>
<keyword evidence="3" id="KW-0813">Transport</keyword>
<evidence type="ECO:0000313" key="7">
    <source>
        <dbReference type="Proteomes" id="UP000008366"/>
    </source>
</evidence>
<organism evidence="6 7">
    <name type="scientific">Kineosphaera limosa NBRC 100340</name>
    <dbReference type="NCBI Taxonomy" id="1184609"/>
    <lineage>
        <taxon>Bacteria</taxon>
        <taxon>Bacillati</taxon>
        <taxon>Actinomycetota</taxon>
        <taxon>Actinomycetes</taxon>
        <taxon>Micrococcales</taxon>
        <taxon>Dermatophilaceae</taxon>
        <taxon>Kineosphaera</taxon>
    </lineage>
</organism>
<dbReference type="RefSeq" id="WP_006591354.1">
    <property type="nucleotide sequence ID" value="NZ_BAHD01000012.1"/>
</dbReference>
<dbReference type="Pfam" id="PF13416">
    <property type="entry name" value="SBP_bac_8"/>
    <property type="match status" value="1"/>
</dbReference>
<dbReference type="EMBL" id="BAHD01000012">
    <property type="protein sequence ID" value="GAB94822.1"/>
    <property type="molecule type" value="Genomic_DNA"/>
</dbReference>
<comment type="caution">
    <text evidence="6">The sequence shown here is derived from an EMBL/GenBank/DDBJ whole genome shotgun (WGS) entry which is preliminary data.</text>
</comment>
<keyword evidence="4 5" id="KW-0732">Signal</keyword>
<dbReference type="Gene3D" id="3.40.190.10">
    <property type="entry name" value="Periplasmic binding protein-like II"/>
    <property type="match status" value="1"/>
</dbReference>
<evidence type="ECO:0000256" key="1">
    <source>
        <dbReference type="ARBA" id="ARBA00004196"/>
    </source>
</evidence>
<dbReference type="Proteomes" id="UP000008366">
    <property type="component" value="Unassembled WGS sequence"/>
</dbReference>
<gene>
    <name evidence="6" type="ORF">KILIM_012_00060</name>
</gene>
<dbReference type="STRING" id="1184609.KILIM_012_00060"/>
<sequence length="461" mass="50304">MGQRFTRLRKALAATAIAGLLGAATACGSTGQGAQADGVVDYWLWDSAQQPGYQQCADAFQQENPDVRVRITQYGWDDYWQKVTAGFIADTAPDVFTNHLARFAQYADLGVLLPLDQLEATQGIADEDYQEGLAELWKGQDGHRYGAPKDWDTVAIFYNRAMTQEAGISDEQLATMEWNPTDGGTFEQIVARLTVDANGVRGDEPGFNKNRIRTYGFNIDEAGGGNYGQTQWSPFTASNGWHATDVNPWANRFNFDDPKFQDALAWYFSLAQKGYAPDFAASSDSDRLMAANQAAMAINGSWMIGTFTSLETAAGERMDIKVAPTPIGPTGHRASMFNGLADSIWVGTPEPEKAARWVAYLAGAECQDIIGRAGVVFPARPSGTQLATEYNRTQRQLDVTPFTVHVTDGTTFQAPVVNYAADIQALIRPALDAIYMGREPVSSMTAVNEQVNALLEQQPEG</sequence>
<protein>
    <submittedName>
        <fullName evidence="6">Putative ABC transporter substrate-binding protein</fullName>
    </submittedName>
</protein>
<evidence type="ECO:0000313" key="6">
    <source>
        <dbReference type="EMBL" id="GAB94822.1"/>
    </source>
</evidence>
<dbReference type="AlphaFoldDB" id="K6WRY0"/>
<dbReference type="CDD" id="cd13585">
    <property type="entry name" value="PBP2_TMBP_like"/>
    <property type="match status" value="1"/>
</dbReference>
<keyword evidence="7" id="KW-1185">Reference proteome</keyword>
<proteinExistence type="inferred from homology"/>
<dbReference type="eggNOG" id="COG1653">
    <property type="taxonomic scope" value="Bacteria"/>
</dbReference>
<reference evidence="6 7" key="1">
    <citation type="submission" date="2012-08" db="EMBL/GenBank/DDBJ databases">
        <title>Whole genome shotgun sequence of Kineosphaera limosa NBRC 100340.</title>
        <authorList>
            <person name="Yoshida I."/>
            <person name="Isaki S."/>
            <person name="Hosoyama A."/>
            <person name="Tsuchikane K."/>
            <person name="Katsumata H."/>
            <person name="Ando Y."/>
            <person name="Ohji S."/>
            <person name="Hamada M."/>
            <person name="Tamura T."/>
            <person name="Yamazoe A."/>
            <person name="Yamazaki S."/>
            <person name="Fujita N."/>
        </authorList>
    </citation>
    <scope>NUCLEOTIDE SEQUENCE [LARGE SCALE GENOMIC DNA]</scope>
    <source>
        <strain evidence="6 7">NBRC 100340</strain>
    </source>
</reference>
<dbReference type="InterPro" id="IPR006059">
    <property type="entry name" value="SBP"/>
</dbReference>
<dbReference type="PANTHER" id="PTHR43649:SF31">
    <property type="entry name" value="SN-GLYCEROL-3-PHOSPHATE-BINDING PERIPLASMIC PROTEIN UGPB"/>
    <property type="match status" value="1"/>
</dbReference>
<feature type="signal peptide" evidence="5">
    <location>
        <begin position="1"/>
        <end position="26"/>
    </location>
</feature>
<feature type="chain" id="PRO_5039514640" evidence="5">
    <location>
        <begin position="27"/>
        <end position="461"/>
    </location>
</feature>